<sequence length="586" mass="66987">MSLLFILVPLSLTRMLLLLPPGGLAIGADRTCVNITTGEDKRCYPEFIDFMPLVRDVHASSTCGQGGPETFCIVDEGNRTHCDLCHHAHPHTSRNASNMADVDLYINKTFWVSERRPKGDVVITLSFNKTFEIFYFIIHFKSAIPRSFSIEKSVDMGRIWAPYQYYSDDCQGVYGIPPDKVITRQNEQEAICTTLSKNERKAYFSTIDKRPSGTQYQSSPVLLDFMAATNLRLTLKHMQNMSEYGVHDSSADFFAIEDMEVGGICKCNGHAGRCVFNSEGEYVCDCQHNTAGPDCERCKPFYKDRPWKRASEDDAQECHMCECNLHAKSCRFNMKTYISTGYVSGGVCRKCKHNTAGTHCERCRDEFYINPEAAGSVASPYRCKACDCDMLGSVSRACDQQTGQCRCKEHVVGRRCNQCEKGYDAANSPFTPCIPAKTSHIDYINLCEPRVCMSDDKRVDKDRYCTHDFVFAGRVVQMLTVGTWYQFTLEVPDHTLFRHPPDFEYKRDQPFVVFIEQIMINCDCGNMQEGNEYVLMIKDQKSYYTENAFQVKPYDAVLPWTRKRSKKFFLHKERDDRGKCRALQYS</sequence>
<keyword evidence="5 8" id="KW-1015">Disulfide bond</keyword>
<dbReference type="PROSITE" id="PS00022">
    <property type="entry name" value="EGF_1"/>
    <property type="match status" value="1"/>
</dbReference>
<dbReference type="PANTHER" id="PTHR10574:SF406">
    <property type="entry name" value="LAMININ SUBUNIT ALPHA 5"/>
    <property type="match status" value="1"/>
</dbReference>
<protein>
    <submittedName>
        <fullName evidence="13">Netrin A</fullName>
    </submittedName>
</protein>
<dbReference type="InterPro" id="IPR008211">
    <property type="entry name" value="Laminin_N"/>
</dbReference>
<feature type="chain" id="PRO_5015110985" evidence="9">
    <location>
        <begin position="26"/>
        <end position="586"/>
    </location>
</feature>
<evidence type="ECO:0000259" key="12">
    <source>
        <dbReference type="PROSITE" id="PS51117"/>
    </source>
</evidence>
<dbReference type="PROSITE" id="PS50027">
    <property type="entry name" value="EGF_LAM_2"/>
    <property type="match status" value="1"/>
</dbReference>
<dbReference type="GO" id="GO:0005576">
    <property type="term" value="C:extracellular region"/>
    <property type="evidence" value="ECO:0007669"/>
    <property type="project" value="UniProtKB-SubCell"/>
</dbReference>
<evidence type="ECO:0000259" key="10">
    <source>
        <dbReference type="PROSITE" id="PS50027"/>
    </source>
</evidence>
<dbReference type="Gene3D" id="2.10.25.10">
    <property type="entry name" value="Laminin"/>
    <property type="match status" value="1"/>
</dbReference>
<keyword evidence="7 8" id="KW-0424">Laminin EGF-like domain</keyword>
<dbReference type="FunFam" id="2.10.25.10:FF:000166">
    <property type="entry name" value="laminin subunit gamma-1"/>
    <property type="match status" value="1"/>
</dbReference>
<proteinExistence type="evidence at transcript level"/>
<feature type="domain" description="Laminin N-terminal" evidence="12">
    <location>
        <begin position="39"/>
        <end position="264"/>
    </location>
</feature>
<dbReference type="GO" id="GO:0009887">
    <property type="term" value="P:animal organ morphogenesis"/>
    <property type="evidence" value="ECO:0007669"/>
    <property type="project" value="TreeGrafter"/>
</dbReference>
<dbReference type="Pfam" id="PF00053">
    <property type="entry name" value="EGF_laminin"/>
    <property type="match status" value="1"/>
</dbReference>
<evidence type="ECO:0000256" key="8">
    <source>
        <dbReference type="PROSITE-ProRule" id="PRU00460"/>
    </source>
</evidence>
<feature type="disulfide bond" evidence="8">
    <location>
        <begin position="419"/>
        <end position="433"/>
    </location>
</feature>
<evidence type="ECO:0000256" key="7">
    <source>
        <dbReference type="ARBA" id="ARBA00023292"/>
    </source>
</evidence>
<dbReference type="CDD" id="cd00055">
    <property type="entry name" value="EGF_Lam"/>
    <property type="match status" value="3"/>
</dbReference>
<evidence type="ECO:0000313" key="13">
    <source>
        <dbReference type="EMBL" id="AVK72288.1"/>
    </source>
</evidence>
<dbReference type="InterPro" id="IPR000742">
    <property type="entry name" value="EGF"/>
</dbReference>
<dbReference type="Pfam" id="PF24973">
    <property type="entry name" value="EGF_LMN_ATRN"/>
    <property type="match status" value="2"/>
</dbReference>
<dbReference type="FunFam" id="2.10.25.10:FF:000011">
    <property type="entry name" value="Cadherin EGF LAG seven-pass G-type receptor"/>
    <property type="match status" value="1"/>
</dbReference>
<feature type="disulfide bond" evidence="8">
    <location>
        <begin position="407"/>
        <end position="416"/>
    </location>
</feature>
<comment type="subcellular location">
    <subcellularLocation>
        <location evidence="1">Secreted</location>
    </subcellularLocation>
</comment>
<evidence type="ECO:0000259" key="11">
    <source>
        <dbReference type="PROSITE" id="PS50189"/>
    </source>
</evidence>
<dbReference type="PROSITE" id="PS01248">
    <property type="entry name" value="EGF_LAM_1"/>
    <property type="match status" value="1"/>
</dbReference>
<keyword evidence="6" id="KW-0325">Glycoprotein</keyword>
<dbReference type="InterPro" id="IPR001134">
    <property type="entry name" value="Netrin_domain"/>
</dbReference>
<dbReference type="EMBL" id="KY709737">
    <property type="protein sequence ID" value="AVK72288.1"/>
    <property type="molecule type" value="mRNA"/>
</dbReference>
<evidence type="ECO:0000256" key="2">
    <source>
        <dbReference type="ARBA" id="ARBA00022525"/>
    </source>
</evidence>
<dbReference type="SUPFAM" id="SSF57196">
    <property type="entry name" value="EGF/Laminin"/>
    <property type="match status" value="3"/>
</dbReference>
<evidence type="ECO:0000256" key="6">
    <source>
        <dbReference type="ARBA" id="ARBA00023180"/>
    </source>
</evidence>
<feature type="domain" description="NTR" evidence="11">
    <location>
        <begin position="447"/>
        <end position="580"/>
    </location>
</feature>
<dbReference type="InterPro" id="IPR018933">
    <property type="entry name" value="Netrin_module_non-TIMP"/>
</dbReference>
<dbReference type="Pfam" id="PF00055">
    <property type="entry name" value="Laminin_N"/>
    <property type="match status" value="1"/>
</dbReference>
<dbReference type="SUPFAM" id="SSF50242">
    <property type="entry name" value="TIMP-like"/>
    <property type="match status" value="1"/>
</dbReference>
<evidence type="ECO:0000256" key="5">
    <source>
        <dbReference type="ARBA" id="ARBA00023157"/>
    </source>
</evidence>
<feature type="disulfide bond" evidence="8">
    <location>
        <begin position="388"/>
        <end position="405"/>
    </location>
</feature>
<feature type="domain" description="Laminin EGF-like" evidence="10">
    <location>
        <begin position="386"/>
        <end position="435"/>
    </location>
</feature>
<dbReference type="AlphaFoldDB" id="A0A2P1DV65"/>
<dbReference type="InterPro" id="IPR002049">
    <property type="entry name" value="LE_dom"/>
</dbReference>
<evidence type="ECO:0000256" key="9">
    <source>
        <dbReference type="SAM" id="SignalP"/>
    </source>
</evidence>
<dbReference type="PROSITE" id="PS50189">
    <property type="entry name" value="NTR"/>
    <property type="match status" value="1"/>
</dbReference>
<evidence type="ECO:0000256" key="4">
    <source>
        <dbReference type="ARBA" id="ARBA00022737"/>
    </source>
</evidence>
<dbReference type="PANTHER" id="PTHR10574">
    <property type="entry name" value="NETRIN/LAMININ-RELATED"/>
    <property type="match status" value="1"/>
</dbReference>
<keyword evidence="3 9" id="KW-0732">Signal</keyword>
<reference evidence="13" key="1">
    <citation type="journal article" date="2018" name="Nature">
        <title>Convergent evolution of bilaterian nerve cords.</title>
        <authorList>
            <person name="Martin-Duran J.M."/>
            <person name="Pang K."/>
            <person name="Borve A."/>
            <person name="Le H.S."/>
            <person name="Furu A."/>
            <person name="Cannon J.T."/>
            <person name="Jondelius U."/>
            <person name="Hejnol A."/>
        </authorList>
    </citation>
    <scope>NUCLEOTIDE SEQUENCE</scope>
</reference>
<dbReference type="Gene3D" id="2.40.50.120">
    <property type="match status" value="1"/>
</dbReference>
<evidence type="ECO:0000256" key="3">
    <source>
        <dbReference type="ARBA" id="ARBA00022729"/>
    </source>
</evidence>
<dbReference type="GO" id="GO:0009888">
    <property type="term" value="P:tissue development"/>
    <property type="evidence" value="ECO:0007669"/>
    <property type="project" value="TreeGrafter"/>
</dbReference>
<keyword evidence="2" id="KW-0964">Secreted</keyword>
<dbReference type="Gene3D" id="2.60.120.260">
    <property type="entry name" value="Galactose-binding domain-like"/>
    <property type="match status" value="1"/>
</dbReference>
<dbReference type="SMART" id="SM00180">
    <property type="entry name" value="EGF_Lam"/>
    <property type="match status" value="3"/>
</dbReference>
<feature type="signal peptide" evidence="9">
    <location>
        <begin position="1"/>
        <end position="25"/>
    </location>
</feature>
<organism evidence="13">
    <name type="scientific">Isodiametra pulchra</name>
    <name type="common">Acoelomorph flatworm</name>
    <name type="synonym">Convoluta pulchra</name>
    <dbReference type="NCBI Taxonomy" id="504439"/>
    <lineage>
        <taxon>Eukaryota</taxon>
        <taxon>Metazoa</taxon>
        <taxon>Xenacoelomorpha</taxon>
        <taxon>Acoelomorpha</taxon>
        <taxon>Acoela</taxon>
        <taxon>Isodiametridae</taxon>
        <taxon>Isodiametra</taxon>
    </lineage>
</organism>
<dbReference type="PROSITE" id="PS51117">
    <property type="entry name" value="LAMININ_NTER"/>
    <property type="match status" value="1"/>
</dbReference>
<dbReference type="InterPro" id="IPR008993">
    <property type="entry name" value="TIMP-like_OB-fold"/>
</dbReference>
<dbReference type="InterPro" id="IPR050440">
    <property type="entry name" value="Laminin/Netrin_ECM"/>
</dbReference>
<keyword evidence="4" id="KW-0677">Repeat</keyword>
<feature type="disulfide bond" evidence="8">
    <location>
        <begin position="386"/>
        <end position="398"/>
    </location>
</feature>
<dbReference type="SMART" id="SM00136">
    <property type="entry name" value="LamNT"/>
    <property type="match status" value="1"/>
</dbReference>
<dbReference type="Pfam" id="PF01759">
    <property type="entry name" value="NTR"/>
    <property type="match status" value="1"/>
</dbReference>
<evidence type="ECO:0000256" key="1">
    <source>
        <dbReference type="ARBA" id="ARBA00004613"/>
    </source>
</evidence>
<dbReference type="Gene3D" id="2.170.300.10">
    <property type="entry name" value="Tie2 ligand-binding domain superfamily"/>
    <property type="match status" value="1"/>
</dbReference>
<dbReference type="InterPro" id="IPR056863">
    <property type="entry name" value="LMN_ATRN_NET-like_EGF"/>
</dbReference>
<name>A0A2P1DV65_ISOPU</name>
<accession>A0A2P1DV65</accession>